<comment type="caution">
    <text evidence="8">The sequence shown here is derived from an EMBL/GenBank/DDBJ whole genome shotgun (WGS) entry which is preliminary data.</text>
</comment>
<dbReference type="OrthoDB" id="5358886at2759"/>
<dbReference type="InterPro" id="IPR002196">
    <property type="entry name" value="Glyco_hydro_24"/>
</dbReference>
<evidence type="ECO:0000313" key="8">
    <source>
        <dbReference type="EMBL" id="ORX71914.1"/>
    </source>
</evidence>
<dbReference type="HAMAP" id="MF_04110">
    <property type="entry name" value="ENDOLYSIN_T4"/>
    <property type="match status" value="1"/>
</dbReference>
<keyword evidence="2" id="KW-0929">Antimicrobial</keyword>
<dbReference type="PANTHER" id="PTHR38107:SF3">
    <property type="entry name" value="LYSOZYME RRRD-RELATED"/>
    <property type="match status" value="1"/>
</dbReference>
<organism evidence="8 9">
    <name type="scientific">Linderina pennispora</name>
    <dbReference type="NCBI Taxonomy" id="61395"/>
    <lineage>
        <taxon>Eukaryota</taxon>
        <taxon>Fungi</taxon>
        <taxon>Fungi incertae sedis</taxon>
        <taxon>Zoopagomycota</taxon>
        <taxon>Kickxellomycotina</taxon>
        <taxon>Kickxellomycetes</taxon>
        <taxon>Kickxellales</taxon>
        <taxon>Kickxellaceae</taxon>
        <taxon>Linderina</taxon>
    </lineage>
</organism>
<evidence type="ECO:0000256" key="6">
    <source>
        <dbReference type="ARBA" id="ARBA00023295"/>
    </source>
</evidence>
<dbReference type="GeneID" id="63803397"/>
<evidence type="ECO:0000256" key="3">
    <source>
        <dbReference type="ARBA" id="ARBA00022638"/>
    </source>
</evidence>
<dbReference type="Pfam" id="PF00959">
    <property type="entry name" value="Phage_lysozyme"/>
    <property type="match status" value="1"/>
</dbReference>
<dbReference type="GO" id="GO:0016998">
    <property type="term" value="P:cell wall macromolecule catabolic process"/>
    <property type="evidence" value="ECO:0007669"/>
    <property type="project" value="InterPro"/>
</dbReference>
<keyword evidence="5" id="KW-1035">Host cytoplasm</keyword>
<evidence type="ECO:0000256" key="7">
    <source>
        <dbReference type="SAM" id="SignalP"/>
    </source>
</evidence>
<dbReference type="GO" id="GO:0009253">
    <property type="term" value="P:peptidoglycan catabolic process"/>
    <property type="evidence" value="ECO:0007669"/>
    <property type="project" value="InterPro"/>
</dbReference>
<dbReference type="GO" id="GO:0042742">
    <property type="term" value="P:defense response to bacterium"/>
    <property type="evidence" value="ECO:0007669"/>
    <property type="project" value="UniProtKB-KW"/>
</dbReference>
<dbReference type="PANTHER" id="PTHR38107">
    <property type="match status" value="1"/>
</dbReference>
<dbReference type="InterPro" id="IPR034690">
    <property type="entry name" value="Endolysin_T4_type"/>
</dbReference>
<keyword evidence="6" id="KW-0326">Glycosidase</keyword>
<dbReference type="CDD" id="cd00737">
    <property type="entry name" value="lyz_endolysin_autolysin"/>
    <property type="match status" value="1"/>
</dbReference>
<dbReference type="InterPro" id="IPR033907">
    <property type="entry name" value="Endolysin_autolysin"/>
</dbReference>
<protein>
    <submittedName>
        <fullName evidence="8">Family 24 glycoside hydrolase</fullName>
    </submittedName>
</protein>
<evidence type="ECO:0000256" key="4">
    <source>
        <dbReference type="ARBA" id="ARBA00022801"/>
    </source>
</evidence>
<sequence length="292" mass="30541">MKISSISAIALVSLSQVASGYAIKGNNVNCRSGPGTSYGVVRSYSSGDDVTLSCQTEGESIKGDSLWDKTQDGCYVADYYVKTGSSSYVADKCGASGGNTGNIGNTGNTGSTGNTGNTGSTGSSGFCRTLNSAAVSLIKEYESSNKFEAAPSPDPIGLPTVGFGHRCQTKGCGEVKYSFPLSQSTADALLNDDIPAYSSCLATYLKSSIMLNDNQWGALTSWVFNVGCSNAKSSTLIRRLNAGENPGTVAAQELPKWRLAGGRVFDGLVRRRNAEINLFNTPSSKLAFPNCQ</sequence>
<evidence type="ECO:0000256" key="2">
    <source>
        <dbReference type="ARBA" id="ARBA00022529"/>
    </source>
</evidence>
<gene>
    <name evidence="8" type="ORF">DL89DRAFT_265616</name>
</gene>
<keyword evidence="9" id="KW-1185">Reference proteome</keyword>
<proteinExistence type="inferred from homology"/>
<feature type="signal peptide" evidence="7">
    <location>
        <begin position="1"/>
        <end position="22"/>
    </location>
</feature>
<dbReference type="GO" id="GO:0003796">
    <property type="term" value="F:lysozyme activity"/>
    <property type="evidence" value="ECO:0007669"/>
    <property type="project" value="UniProtKB-EC"/>
</dbReference>
<dbReference type="GO" id="GO:0031640">
    <property type="term" value="P:killing of cells of another organism"/>
    <property type="evidence" value="ECO:0007669"/>
    <property type="project" value="UniProtKB-KW"/>
</dbReference>
<dbReference type="Gene3D" id="2.30.30.40">
    <property type="entry name" value="SH3 Domains"/>
    <property type="match status" value="1"/>
</dbReference>
<feature type="chain" id="PRO_5011011810" evidence="7">
    <location>
        <begin position="23"/>
        <end position="292"/>
    </location>
</feature>
<keyword evidence="3" id="KW-0081">Bacteriolytic enzyme</keyword>
<dbReference type="RefSeq" id="XP_040745338.1">
    <property type="nucleotide sequence ID" value="XM_040886749.1"/>
</dbReference>
<evidence type="ECO:0000256" key="1">
    <source>
        <dbReference type="ARBA" id="ARBA00000632"/>
    </source>
</evidence>
<dbReference type="STRING" id="61395.A0A1Y1WFI0"/>
<reference evidence="8 9" key="1">
    <citation type="submission" date="2016-07" db="EMBL/GenBank/DDBJ databases">
        <title>Pervasive Adenine N6-methylation of Active Genes in Fungi.</title>
        <authorList>
            <consortium name="DOE Joint Genome Institute"/>
            <person name="Mondo S.J."/>
            <person name="Dannebaum R.O."/>
            <person name="Kuo R.C."/>
            <person name="Labutti K."/>
            <person name="Haridas S."/>
            <person name="Kuo A."/>
            <person name="Salamov A."/>
            <person name="Ahrendt S.R."/>
            <person name="Lipzen A."/>
            <person name="Sullivan W."/>
            <person name="Andreopoulos W.B."/>
            <person name="Clum A."/>
            <person name="Lindquist E."/>
            <person name="Daum C."/>
            <person name="Ramamoorthy G.K."/>
            <person name="Gryganskyi A."/>
            <person name="Culley D."/>
            <person name="Magnuson J.K."/>
            <person name="James T.Y."/>
            <person name="O'Malley M.A."/>
            <person name="Stajich J.E."/>
            <person name="Spatafora J.W."/>
            <person name="Visel A."/>
            <person name="Grigoriev I.V."/>
        </authorList>
    </citation>
    <scope>NUCLEOTIDE SEQUENCE [LARGE SCALE GENOMIC DNA]</scope>
    <source>
        <strain evidence="8 9">ATCC 12442</strain>
    </source>
</reference>
<keyword evidence="7" id="KW-0732">Signal</keyword>
<dbReference type="InterPro" id="IPR023346">
    <property type="entry name" value="Lysozyme-like_dom_sf"/>
</dbReference>
<name>A0A1Y1WFI0_9FUNG</name>
<dbReference type="InterPro" id="IPR023347">
    <property type="entry name" value="Lysozyme_dom_sf"/>
</dbReference>
<accession>A0A1Y1WFI0</accession>
<comment type="catalytic activity">
    <reaction evidence="1">
        <text>Hydrolysis of (1-&gt;4)-beta-linkages between N-acetylmuramic acid and N-acetyl-D-glucosamine residues in a peptidoglycan and between N-acetyl-D-glucosamine residues in chitodextrins.</text>
        <dbReference type="EC" id="3.2.1.17"/>
    </reaction>
</comment>
<evidence type="ECO:0000256" key="5">
    <source>
        <dbReference type="ARBA" id="ARBA00023200"/>
    </source>
</evidence>
<evidence type="ECO:0000313" key="9">
    <source>
        <dbReference type="Proteomes" id="UP000193922"/>
    </source>
</evidence>
<dbReference type="EMBL" id="MCFD01000003">
    <property type="protein sequence ID" value="ORX71914.1"/>
    <property type="molecule type" value="Genomic_DNA"/>
</dbReference>
<dbReference type="SUPFAM" id="SSF53955">
    <property type="entry name" value="Lysozyme-like"/>
    <property type="match status" value="1"/>
</dbReference>
<dbReference type="AlphaFoldDB" id="A0A1Y1WFI0"/>
<dbReference type="Proteomes" id="UP000193922">
    <property type="component" value="Unassembled WGS sequence"/>
</dbReference>
<keyword evidence="4 8" id="KW-0378">Hydrolase</keyword>
<dbReference type="Gene3D" id="1.10.530.40">
    <property type="match status" value="1"/>
</dbReference>
<dbReference type="InterPro" id="IPR051018">
    <property type="entry name" value="Bacteriophage_GH24"/>
</dbReference>